<sequence>MTQKGGYQGPILKNNHVIRLKSSGGHGVWRVLTCLIMLCLIAGTSQAYSSDNPTGTASQGVQIRTELYLYPEAGNSVSQGDSGGGGGLSAVLLWTHSFTDAVTAISMPTDGSAVAVGTAGGEIALLNSSGNVLWTYQSGAPVTGLGITAGGSAIAAGTGNWIMMLDADGQILWTMDTGSRVLGAGISPEGKYCAARTAAGDILLTNSRGGLLWKTQPGSAVTAVAVGPDGAFVAAGTEDGSIYLLNSRGDVLWTRDAGSAVQSVSIAAGGSAVAAGTAGSTVLLLDNEGRGGAVWTGDDPIYAVHLDPRGSRIGAGTGGGYAHLLNGAGVRLWEFGRVWSPEGENSAVTAVAFSSPPDYLAIGSDNRNAYYFIFASRTPPTVILEQGTVTPEATSSATLLGDMQAAPEMDSTPGEGGDPAPQEAPGYSLAVALGAVAIIAVFRRIGR</sequence>
<keyword evidence="1" id="KW-0853">WD repeat</keyword>
<dbReference type="BioCyc" id="MBOU1201294:BN140_RS02840-MONOMER"/>
<dbReference type="EMBL" id="HE964772">
    <property type="protein sequence ID" value="CCJ35491.1"/>
    <property type="molecule type" value="Genomic_DNA"/>
</dbReference>
<reference evidence="5" key="1">
    <citation type="journal article" date="2012" name="J. Bacteriol.">
        <title>Complete genome sequence of the hydrogenotrophic, methanogenic archaeon Methanoculleus bourgensis strain MS2T, isolated from a sewage sludge digester.</title>
        <authorList>
            <person name="Maus I."/>
            <person name="Wibberg D."/>
            <person name="Stantscheff R."/>
            <person name="Eikmeyer F.G."/>
            <person name="Seffner A."/>
            <person name="Boelter J."/>
            <person name="Szczepanowski R."/>
            <person name="Blom J."/>
            <person name="Jaenicke S."/>
            <person name="Konig H."/>
            <person name="Puhler A."/>
            <person name="Schluter A."/>
        </authorList>
    </citation>
    <scope>NUCLEOTIDE SEQUENCE [LARGE SCALE GENOMIC DNA]</scope>
    <source>
        <strain evidence="5">ATCC 43281 / DSM 3045 / OCM 15 / MS2</strain>
    </source>
</reference>
<evidence type="ECO:0000256" key="2">
    <source>
        <dbReference type="ARBA" id="ARBA00022737"/>
    </source>
</evidence>
<evidence type="ECO:0000256" key="1">
    <source>
        <dbReference type="ARBA" id="ARBA00022574"/>
    </source>
</evidence>
<name>I7KBL9_METBM</name>
<dbReference type="Proteomes" id="UP000009007">
    <property type="component" value="Chromosome I"/>
</dbReference>
<dbReference type="HOGENOM" id="CLU_611952_0_0_2"/>
<feature type="domain" description="Pyrrolo-quinoline quinone repeat" evidence="3">
    <location>
        <begin position="161"/>
        <end position="287"/>
    </location>
</feature>
<dbReference type="InterPro" id="IPR015943">
    <property type="entry name" value="WD40/YVTN_repeat-like_dom_sf"/>
</dbReference>
<dbReference type="SMART" id="SM00320">
    <property type="entry name" value="WD40"/>
    <property type="match status" value="6"/>
</dbReference>
<accession>I7KBL9</accession>
<dbReference type="InterPro" id="IPR018391">
    <property type="entry name" value="PQQ_b-propeller_rpt"/>
</dbReference>
<dbReference type="AlphaFoldDB" id="I7KBL9"/>
<dbReference type="KEGG" id="mbg:BN140_0568"/>
<dbReference type="PANTHER" id="PTHR22847">
    <property type="entry name" value="WD40 REPEAT PROTEIN"/>
    <property type="match status" value="1"/>
</dbReference>
<dbReference type="Gene3D" id="2.40.10.480">
    <property type="match status" value="1"/>
</dbReference>
<protein>
    <submittedName>
        <fullName evidence="4">WD-40 repeat-containing protein</fullName>
    </submittedName>
</protein>
<dbReference type="InterPro" id="IPR001680">
    <property type="entry name" value="WD40_rpt"/>
</dbReference>
<dbReference type="PATRIC" id="fig|1201294.9.peg.616"/>
<organism evidence="4 5">
    <name type="scientific">Methanoculleus bourgensis (strain ATCC 43281 / DSM 3045 / OCM 15 / MS2)</name>
    <name type="common">Methanogenium bourgense</name>
    <dbReference type="NCBI Taxonomy" id="1201294"/>
    <lineage>
        <taxon>Archaea</taxon>
        <taxon>Methanobacteriati</taxon>
        <taxon>Methanobacteriota</taxon>
        <taxon>Stenosarchaea group</taxon>
        <taxon>Methanomicrobia</taxon>
        <taxon>Methanomicrobiales</taxon>
        <taxon>Methanomicrobiaceae</taxon>
        <taxon>Methanoculleus</taxon>
    </lineage>
</organism>
<dbReference type="PANTHER" id="PTHR22847:SF637">
    <property type="entry name" value="WD REPEAT DOMAIN 5B"/>
    <property type="match status" value="1"/>
</dbReference>
<dbReference type="SUPFAM" id="SSF50998">
    <property type="entry name" value="Quinoprotein alcohol dehydrogenase-like"/>
    <property type="match status" value="1"/>
</dbReference>
<gene>
    <name evidence="4" type="ordered locus">BN140_0568</name>
</gene>
<dbReference type="Pfam" id="PF13360">
    <property type="entry name" value="PQQ_2"/>
    <property type="match status" value="1"/>
</dbReference>
<keyword evidence="2" id="KW-0677">Repeat</keyword>
<dbReference type="InterPro" id="IPR011047">
    <property type="entry name" value="Quinoprotein_ADH-like_sf"/>
</dbReference>
<dbReference type="SMART" id="SM00564">
    <property type="entry name" value="PQQ"/>
    <property type="match status" value="3"/>
</dbReference>
<keyword evidence="5" id="KW-1185">Reference proteome</keyword>
<evidence type="ECO:0000313" key="4">
    <source>
        <dbReference type="EMBL" id="CCJ35491.1"/>
    </source>
</evidence>
<proteinExistence type="predicted"/>
<dbReference type="Pfam" id="PF00400">
    <property type="entry name" value="WD40"/>
    <property type="match status" value="1"/>
</dbReference>
<dbReference type="Gene3D" id="2.130.10.10">
    <property type="entry name" value="YVTN repeat-like/Quinoprotein amine dehydrogenase"/>
    <property type="match status" value="1"/>
</dbReference>
<dbReference type="InterPro" id="IPR002372">
    <property type="entry name" value="PQQ_rpt_dom"/>
</dbReference>
<evidence type="ECO:0000259" key="3">
    <source>
        <dbReference type="Pfam" id="PF13360"/>
    </source>
</evidence>
<evidence type="ECO:0000313" key="5">
    <source>
        <dbReference type="Proteomes" id="UP000009007"/>
    </source>
</evidence>
<dbReference type="STRING" id="1201294.BN140_0568"/>